<feature type="transmembrane region" description="Helical" evidence="6">
    <location>
        <begin position="212"/>
        <end position="229"/>
    </location>
</feature>
<comment type="similarity">
    <text evidence="2">Belongs to the autoinducer-2 exporter (AI-2E) (TC 2.A.86) family.</text>
</comment>
<feature type="transmembrane region" description="Helical" evidence="6">
    <location>
        <begin position="145"/>
        <end position="171"/>
    </location>
</feature>
<dbReference type="EMBL" id="CP009526">
    <property type="protein sequence ID" value="AKB51784.1"/>
    <property type="molecule type" value="Genomic_DNA"/>
</dbReference>
<dbReference type="PATRIC" id="fig|1434109.4.peg.3288"/>
<dbReference type="GO" id="GO:0016020">
    <property type="term" value="C:membrane"/>
    <property type="evidence" value="ECO:0007669"/>
    <property type="project" value="UniProtKB-SubCell"/>
</dbReference>
<evidence type="ECO:0000256" key="5">
    <source>
        <dbReference type="ARBA" id="ARBA00023136"/>
    </source>
</evidence>
<evidence type="ECO:0000256" key="6">
    <source>
        <dbReference type="SAM" id="Phobius"/>
    </source>
</evidence>
<keyword evidence="3 6" id="KW-0812">Transmembrane</keyword>
<dbReference type="HOGENOM" id="CLU_041771_3_1_2"/>
<evidence type="ECO:0000313" key="8">
    <source>
        <dbReference type="Proteomes" id="UP000033038"/>
    </source>
</evidence>
<feature type="transmembrane region" description="Helical" evidence="6">
    <location>
        <begin position="272"/>
        <end position="290"/>
    </location>
</feature>
<dbReference type="GeneID" id="24824089"/>
<dbReference type="PANTHER" id="PTHR21716">
    <property type="entry name" value="TRANSMEMBRANE PROTEIN"/>
    <property type="match status" value="1"/>
</dbReference>
<keyword evidence="5 6" id="KW-0472">Membrane</keyword>
<protein>
    <submittedName>
        <fullName evidence="7">Membrane protein, putative</fullName>
    </submittedName>
</protein>
<dbReference type="KEGG" id="mbw:MSBRW_2531"/>
<dbReference type="Proteomes" id="UP000033038">
    <property type="component" value="Chromosome"/>
</dbReference>
<feature type="transmembrane region" description="Helical" evidence="6">
    <location>
        <begin position="310"/>
        <end position="336"/>
    </location>
</feature>
<gene>
    <name evidence="7" type="ORF">MSBRW_2531</name>
</gene>
<feature type="transmembrane region" description="Helical" evidence="6">
    <location>
        <begin position="7"/>
        <end position="26"/>
    </location>
</feature>
<evidence type="ECO:0000256" key="3">
    <source>
        <dbReference type="ARBA" id="ARBA00022692"/>
    </source>
</evidence>
<feature type="transmembrane region" description="Helical" evidence="6">
    <location>
        <begin position="32"/>
        <end position="50"/>
    </location>
</feature>
<evidence type="ECO:0000256" key="1">
    <source>
        <dbReference type="ARBA" id="ARBA00004141"/>
    </source>
</evidence>
<dbReference type="InterPro" id="IPR002549">
    <property type="entry name" value="AI-2E-like"/>
</dbReference>
<organism evidence="7 8">
    <name type="scientific">Methanosarcina barkeri str. Wiesmoor</name>
    <dbReference type="NCBI Taxonomy" id="1434109"/>
    <lineage>
        <taxon>Archaea</taxon>
        <taxon>Methanobacteriati</taxon>
        <taxon>Methanobacteriota</taxon>
        <taxon>Stenosarchaea group</taxon>
        <taxon>Methanomicrobia</taxon>
        <taxon>Methanosarcinales</taxon>
        <taxon>Methanosarcinaceae</taxon>
        <taxon>Methanosarcina</taxon>
    </lineage>
</organism>
<proteinExistence type="inferred from homology"/>
<feature type="transmembrane region" description="Helical" evidence="6">
    <location>
        <begin position="241"/>
        <end position="265"/>
    </location>
</feature>
<keyword evidence="4 6" id="KW-1133">Transmembrane helix</keyword>
<dbReference type="AlphaFoldDB" id="A0A0E3QN53"/>
<reference evidence="7 8" key="1">
    <citation type="submission" date="2014-07" db="EMBL/GenBank/DDBJ databases">
        <title>Methanogenic archaea and the global carbon cycle.</title>
        <authorList>
            <person name="Henriksen J.R."/>
            <person name="Luke J."/>
            <person name="Reinhart S."/>
            <person name="Benedict M.N."/>
            <person name="Youngblut N.D."/>
            <person name="Metcalf M.E."/>
            <person name="Whitaker R.J."/>
            <person name="Metcalf W.W."/>
        </authorList>
    </citation>
    <scope>NUCLEOTIDE SEQUENCE [LARGE SCALE GENOMIC DNA]</scope>
    <source>
        <strain evidence="7 8">Wiesmoor</strain>
    </source>
</reference>
<dbReference type="Pfam" id="PF01594">
    <property type="entry name" value="AI-2E_transport"/>
    <property type="match status" value="1"/>
</dbReference>
<comment type="subcellular location">
    <subcellularLocation>
        <location evidence="1">Membrane</location>
        <topology evidence="1">Multi-pass membrane protein</topology>
    </subcellularLocation>
</comment>
<accession>A0A0E3QN53</accession>
<name>A0A0E3QN53_METBA</name>
<evidence type="ECO:0000313" key="7">
    <source>
        <dbReference type="EMBL" id="AKB51784.1"/>
    </source>
</evidence>
<evidence type="ECO:0000256" key="2">
    <source>
        <dbReference type="ARBA" id="ARBA00009773"/>
    </source>
</evidence>
<dbReference type="RefSeq" id="WP_011307189.1">
    <property type="nucleotide sequence ID" value="NZ_CP009526.1"/>
</dbReference>
<dbReference type="PANTHER" id="PTHR21716:SF71">
    <property type="entry name" value="TRANSPORT PROTEIN MJ1177-RELATED"/>
    <property type="match status" value="1"/>
</dbReference>
<sequence length="351" mass="39461">MGGGDNFNKFTILVTIFVIAVAIYITKSFFSVILFSFFIAYLLVPLYSYLESRIKYRRIAAAASVLLALTIFILIGIRIIYVVVNEVLTLLNSPENLQQLTKNITSRVIKIIEVNVHFNSSEVTNQVDQFILSLTDTYFPPTKSLVIFLTATLPFDIVAIIVALIFSYYFLLTGNKSIDQLLNFVPDKNEKEIKLFLKELDVIYSGLFRQHFVTSAIIGVIALIGLYLLDVSYPGVLASLIFLLSMYPLVGLPGIYLPLTAYYILLQDYNKALQILIFSLALNTLQDYYLRPKLIQEKGSVHPVITIIAFGAPLLVIGITGLVIGPAVYGFLLALYRTKLKLKEEEKVKEE</sequence>
<evidence type="ECO:0000256" key="4">
    <source>
        <dbReference type="ARBA" id="ARBA00022989"/>
    </source>
</evidence>
<feature type="transmembrane region" description="Helical" evidence="6">
    <location>
        <begin position="62"/>
        <end position="84"/>
    </location>
</feature>